<dbReference type="Proteomes" id="UP001174050">
    <property type="component" value="Unassembled WGS sequence"/>
</dbReference>
<keyword evidence="3" id="KW-0547">Nucleotide-binding</keyword>
<proteinExistence type="predicted"/>
<organism evidence="3 4">
    <name type="scientific">Streptomyces ficellus</name>
    <dbReference type="NCBI Taxonomy" id="1977088"/>
    <lineage>
        <taxon>Bacteria</taxon>
        <taxon>Bacillati</taxon>
        <taxon>Actinomycetota</taxon>
        <taxon>Actinomycetes</taxon>
        <taxon>Kitasatosporales</taxon>
        <taxon>Streptomycetaceae</taxon>
        <taxon>Streptomyces</taxon>
    </lineage>
</organism>
<evidence type="ECO:0000313" key="3">
    <source>
        <dbReference type="EMBL" id="MDN3292588.1"/>
    </source>
</evidence>
<dbReference type="InterPro" id="IPR036890">
    <property type="entry name" value="HATPase_C_sf"/>
</dbReference>
<dbReference type="EMBL" id="JAUEPL010000001">
    <property type="protein sequence ID" value="MDN3292588.1"/>
    <property type="molecule type" value="Genomic_DNA"/>
</dbReference>
<sequence length="131" mass="14352">MASTAAGARAAIGRCLAQWHLETLADDALLVLTEMLSNAVRHGTPPWGVRMWLFCDEARPWYVRLEVDDAGPGIDVDVVRARWRHPSGFLAEGGRGLRIVDALASSWGDEPSAHGHTVWAQLETEPGRVSR</sequence>
<reference evidence="3" key="1">
    <citation type="submission" date="2023-06" db="EMBL/GenBank/DDBJ databases">
        <title>WGS-Sequencing of Streptomyces ficellus isolate 21 collected from sand in Gara Djebilet Iron Mine in Algeria.</title>
        <authorList>
            <person name="Zegers G.P."/>
            <person name="Gomez A."/>
            <person name="Gueddou A."/>
            <person name="Zahara A.F."/>
            <person name="Worth M."/>
            <person name="Sevigny J.L."/>
            <person name="Tisa L."/>
        </authorList>
    </citation>
    <scope>NUCLEOTIDE SEQUENCE</scope>
    <source>
        <strain evidence="3">AS11</strain>
    </source>
</reference>
<protein>
    <submittedName>
        <fullName evidence="3">ATP-binding protein</fullName>
    </submittedName>
</protein>
<evidence type="ECO:0000259" key="2">
    <source>
        <dbReference type="Pfam" id="PF13581"/>
    </source>
</evidence>
<accession>A0ABT7YZD0</accession>
<dbReference type="RefSeq" id="WP_290109368.1">
    <property type="nucleotide sequence ID" value="NZ_JAUEPL010000001.1"/>
</dbReference>
<keyword evidence="1" id="KW-0418">Kinase</keyword>
<dbReference type="InterPro" id="IPR050267">
    <property type="entry name" value="Anti-sigma-factor_SerPK"/>
</dbReference>
<dbReference type="SUPFAM" id="SSF55874">
    <property type="entry name" value="ATPase domain of HSP90 chaperone/DNA topoisomerase II/histidine kinase"/>
    <property type="match status" value="1"/>
</dbReference>
<keyword evidence="1" id="KW-0723">Serine/threonine-protein kinase</keyword>
<dbReference type="PANTHER" id="PTHR35526">
    <property type="entry name" value="ANTI-SIGMA-F FACTOR RSBW-RELATED"/>
    <property type="match status" value="1"/>
</dbReference>
<keyword evidence="3" id="KW-0067">ATP-binding</keyword>
<dbReference type="Pfam" id="PF13581">
    <property type="entry name" value="HATPase_c_2"/>
    <property type="match status" value="1"/>
</dbReference>
<dbReference type="GO" id="GO:0005524">
    <property type="term" value="F:ATP binding"/>
    <property type="evidence" value="ECO:0007669"/>
    <property type="project" value="UniProtKB-KW"/>
</dbReference>
<evidence type="ECO:0000313" key="4">
    <source>
        <dbReference type="Proteomes" id="UP001174050"/>
    </source>
</evidence>
<keyword evidence="1" id="KW-0808">Transferase</keyword>
<feature type="domain" description="Histidine kinase/HSP90-like ATPase" evidence="2">
    <location>
        <begin position="5"/>
        <end position="120"/>
    </location>
</feature>
<dbReference type="InterPro" id="IPR003594">
    <property type="entry name" value="HATPase_dom"/>
</dbReference>
<gene>
    <name evidence="3" type="ORF">QWM81_00705</name>
</gene>
<keyword evidence="4" id="KW-1185">Reference proteome</keyword>
<name>A0ABT7YZD0_9ACTN</name>
<dbReference type="CDD" id="cd16936">
    <property type="entry name" value="HATPase_RsbW-like"/>
    <property type="match status" value="1"/>
</dbReference>
<dbReference type="PANTHER" id="PTHR35526:SF3">
    <property type="entry name" value="ANTI-SIGMA-F FACTOR RSBW"/>
    <property type="match status" value="1"/>
</dbReference>
<evidence type="ECO:0000256" key="1">
    <source>
        <dbReference type="ARBA" id="ARBA00022527"/>
    </source>
</evidence>
<comment type="caution">
    <text evidence="3">The sequence shown here is derived from an EMBL/GenBank/DDBJ whole genome shotgun (WGS) entry which is preliminary data.</text>
</comment>
<dbReference type="Gene3D" id="3.30.565.10">
    <property type="entry name" value="Histidine kinase-like ATPase, C-terminal domain"/>
    <property type="match status" value="1"/>
</dbReference>